<comment type="caution">
    <text evidence="1">The sequence shown here is derived from an EMBL/GenBank/DDBJ whole genome shotgun (WGS) entry which is preliminary data.</text>
</comment>
<keyword evidence="2" id="KW-1185">Reference proteome</keyword>
<gene>
    <name evidence="1" type="ORF">SPELUC_LOCUS4574</name>
</gene>
<feature type="non-terminal residue" evidence="1">
    <location>
        <position position="207"/>
    </location>
</feature>
<reference evidence="1" key="1">
    <citation type="submission" date="2021-06" db="EMBL/GenBank/DDBJ databases">
        <authorList>
            <person name="Kallberg Y."/>
            <person name="Tangrot J."/>
            <person name="Rosling A."/>
        </authorList>
    </citation>
    <scope>NUCLEOTIDE SEQUENCE</scope>
    <source>
        <strain evidence="1">28 12/20/2015</strain>
    </source>
</reference>
<evidence type="ECO:0000313" key="1">
    <source>
        <dbReference type="EMBL" id="CAG8535792.1"/>
    </source>
</evidence>
<proteinExistence type="predicted"/>
<dbReference type="EMBL" id="CAJVPW010004144">
    <property type="protein sequence ID" value="CAG8535792.1"/>
    <property type="molecule type" value="Genomic_DNA"/>
</dbReference>
<accession>A0ACA9LQS5</accession>
<dbReference type="Proteomes" id="UP000789366">
    <property type="component" value="Unassembled WGS sequence"/>
</dbReference>
<protein>
    <submittedName>
        <fullName evidence="1">8761_t:CDS:1</fullName>
    </submittedName>
</protein>
<name>A0ACA9LQS5_9GLOM</name>
<sequence>MTITGKETTQEIFKKDQDFSFTESSDVKILLGYVFPNLLKVDKSTDKALKVVKNIFIVNLNHLTSKLQQHITNTIDSYIGECVEPKVISNPYELVITMISTIAANLIVGDLDYRVLYEIPLRFISNHRDVIISRIKPVVKKRLEAKKKLGDAWIAPVDALQLLLNDPNIAPDFDPDNVNYDYIADLTGLFIFAAMSTTTVRASHALH</sequence>
<organism evidence="1 2">
    <name type="scientific">Cetraspora pellucida</name>
    <dbReference type="NCBI Taxonomy" id="1433469"/>
    <lineage>
        <taxon>Eukaryota</taxon>
        <taxon>Fungi</taxon>
        <taxon>Fungi incertae sedis</taxon>
        <taxon>Mucoromycota</taxon>
        <taxon>Glomeromycotina</taxon>
        <taxon>Glomeromycetes</taxon>
        <taxon>Diversisporales</taxon>
        <taxon>Gigasporaceae</taxon>
        <taxon>Cetraspora</taxon>
    </lineage>
</organism>
<evidence type="ECO:0000313" key="2">
    <source>
        <dbReference type="Proteomes" id="UP000789366"/>
    </source>
</evidence>